<keyword evidence="4" id="KW-1185">Reference proteome</keyword>
<evidence type="ECO:0000256" key="2">
    <source>
        <dbReference type="SAM" id="MobiDB-lite"/>
    </source>
</evidence>
<dbReference type="InterPro" id="IPR009386">
    <property type="entry name" value="ZapG-like"/>
</dbReference>
<feature type="coiled-coil region" evidence="1">
    <location>
        <begin position="31"/>
        <end position="62"/>
    </location>
</feature>
<organism evidence="3 4">
    <name type="scientific">Psittacicella gerlachiana</name>
    <dbReference type="NCBI Taxonomy" id="2028574"/>
    <lineage>
        <taxon>Bacteria</taxon>
        <taxon>Pseudomonadati</taxon>
        <taxon>Pseudomonadota</taxon>
        <taxon>Gammaproteobacteria</taxon>
        <taxon>Pasteurellales</taxon>
        <taxon>Psittacicellaceae</taxon>
        <taxon>Psittacicella</taxon>
    </lineage>
</organism>
<protein>
    <recommendedName>
        <fullName evidence="5">DUF1043 family protein</fullName>
    </recommendedName>
</protein>
<proteinExistence type="predicted"/>
<feature type="compositionally biased region" description="Basic and acidic residues" evidence="2">
    <location>
        <begin position="123"/>
        <end position="133"/>
    </location>
</feature>
<dbReference type="Proteomes" id="UP000265964">
    <property type="component" value="Unassembled WGS sequence"/>
</dbReference>
<reference evidence="3 4" key="1">
    <citation type="submission" date="2017-08" db="EMBL/GenBank/DDBJ databases">
        <title>Reclassification of Bisgaard taxon 37 and 44.</title>
        <authorList>
            <person name="Christensen H."/>
        </authorList>
    </citation>
    <scope>NUCLEOTIDE SEQUENCE [LARGE SCALE GENOMIC DNA]</scope>
    <source>
        <strain evidence="3 4">EEAB3T1</strain>
    </source>
</reference>
<dbReference type="Pfam" id="PF06295">
    <property type="entry name" value="ZapG-like"/>
    <property type="match status" value="1"/>
</dbReference>
<evidence type="ECO:0000313" key="4">
    <source>
        <dbReference type="Proteomes" id="UP000265964"/>
    </source>
</evidence>
<dbReference type="EMBL" id="NRJF01000272">
    <property type="protein sequence ID" value="RIY31588.1"/>
    <property type="molecule type" value="Genomic_DNA"/>
</dbReference>
<dbReference type="OrthoDB" id="5681775at2"/>
<evidence type="ECO:0000256" key="1">
    <source>
        <dbReference type="SAM" id="Coils"/>
    </source>
</evidence>
<evidence type="ECO:0000313" key="3">
    <source>
        <dbReference type="EMBL" id="RIY31588.1"/>
    </source>
</evidence>
<accession>A0A3A1Y2Z4</accession>
<name>A0A3A1Y2Z4_9GAMM</name>
<dbReference type="AlphaFoldDB" id="A0A3A1Y2Z4"/>
<evidence type="ECO:0008006" key="5">
    <source>
        <dbReference type="Google" id="ProtNLM"/>
    </source>
</evidence>
<feature type="region of interest" description="Disordered" evidence="2">
    <location>
        <begin position="110"/>
        <end position="133"/>
    </location>
</feature>
<dbReference type="RefSeq" id="WP_119535299.1">
    <property type="nucleotide sequence ID" value="NZ_NRJF01000272.1"/>
</dbReference>
<gene>
    <name evidence="3" type="ORF">CKF59_07545</name>
</gene>
<comment type="caution">
    <text evidence="3">The sequence shown here is derived from an EMBL/GenBank/DDBJ whole genome shotgun (WGS) entry which is preliminary data.</text>
</comment>
<sequence length="133" mass="15049">MNIALIIVLFIVGVLIGYLLARASNTNHKRVQELKNELTNARKAQQESLEQVNQALESVKNLAQNMAFTYKSLEFTKASLEGREVNEKDFLLQIKDGKLERISYDVDAELPLESQAQTPAESTNDKPEEEKNK</sequence>
<keyword evidence="1" id="KW-0175">Coiled coil</keyword>